<feature type="region of interest" description="Disordered" evidence="1">
    <location>
        <begin position="133"/>
        <end position="227"/>
    </location>
</feature>
<organism evidence="2 3">
    <name type="scientific">Trichogramma brassicae</name>
    <dbReference type="NCBI Taxonomy" id="86971"/>
    <lineage>
        <taxon>Eukaryota</taxon>
        <taxon>Metazoa</taxon>
        <taxon>Ecdysozoa</taxon>
        <taxon>Arthropoda</taxon>
        <taxon>Hexapoda</taxon>
        <taxon>Insecta</taxon>
        <taxon>Pterygota</taxon>
        <taxon>Neoptera</taxon>
        <taxon>Endopterygota</taxon>
        <taxon>Hymenoptera</taxon>
        <taxon>Apocrita</taxon>
        <taxon>Proctotrupomorpha</taxon>
        <taxon>Chalcidoidea</taxon>
        <taxon>Trichogrammatidae</taxon>
        <taxon>Trichogramma</taxon>
    </lineage>
</organism>
<dbReference type="Proteomes" id="UP000479190">
    <property type="component" value="Unassembled WGS sequence"/>
</dbReference>
<sequence length="227" mass="24937">MSKTKMENINCAIQSTTVDVQRKIRFKCTQIQQWARLDDHHLAFGIVRLELDVVVHIENCGSVSGRPQREVVITNCGEIRGVVQTFPALPHPSNREDEQGISNSETPRAPAIPEEPAGDDTVMNELCALVEAEEGTTHPSEPPTTSNNDSDGESSSAEELAAIESAARGLQLLKRSGREENRESSLARSTGTNVSNISDEEDVTQPKKKLRKIDALPGKPEFMRKPL</sequence>
<feature type="compositionally biased region" description="Polar residues" evidence="1">
    <location>
        <begin position="186"/>
        <end position="197"/>
    </location>
</feature>
<proteinExistence type="predicted"/>
<feature type="region of interest" description="Disordered" evidence="1">
    <location>
        <begin position="87"/>
        <end position="120"/>
    </location>
</feature>
<evidence type="ECO:0000313" key="2">
    <source>
        <dbReference type="EMBL" id="CAB0032807.1"/>
    </source>
</evidence>
<reference evidence="2 3" key="1">
    <citation type="submission" date="2020-02" db="EMBL/GenBank/DDBJ databases">
        <authorList>
            <person name="Ferguson B K."/>
        </authorList>
    </citation>
    <scope>NUCLEOTIDE SEQUENCE [LARGE SCALE GENOMIC DNA]</scope>
</reference>
<dbReference type="InterPro" id="IPR029000">
    <property type="entry name" value="Cyclophilin-like_dom_sf"/>
</dbReference>
<feature type="compositionally biased region" description="Polar residues" evidence="1">
    <location>
        <begin position="137"/>
        <end position="149"/>
    </location>
</feature>
<evidence type="ECO:0000313" key="3">
    <source>
        <dbReference type="Proteomes" id="UP000479190"/>
    </source>
</evidence>
<keyword evidence="3" id="KW-1185">Reference proteome</keyword>
<feature type="compositionally biased region" description="Basic and acidic residues" evidence="1">
    <location>
        <begin position="176"/>
        <end position="185"/>
    </location>
</feature>
<evidence type="ECO:0000256" key="1">
    <source>
        <dbReference type="SAM" id="MobiDB-lite"/>
    </source>
</evidence>
<name>A0A6H5I5Z4_9HYME</name>
<gene>
    <name evidence="2" type="ORF">TBRA_LOCUS4733</name>
</gene>
<protein>
    <submittedName>
        <fullName evidence="2">Uncharacterized protein</fullName>
    </submittedName>
</protein>
<dbReference type="Gene3D" id="2.40.100.10">
    <property type="entry name" value="Cyclophilin-like"/>
    <property type="match status" value="1"/>
</dbReference>
<dbReference type="SUPFAM" id="SSF50891">
    <property type="entry name" value="Cyclophilin-like"/>
    <property type="match status" value="1"/>
</dbReference>
<dbReference type="OrthoDB" id="193499at2759"/>
<dbReference type="EMBL" id="CADCXV010000690">
    <property type="protein sequence ID" value="CAB0032807.1"/>
    <property type="molecule type" value="Genomic_DNA"/>
</dbReference>
<feature type="compositionally biased region" description="Low complexity" evidence="1">
    <location>
        <begin position="153"/>
        <end position="167"/>
    </location>
</feature>
<dbReference type="AlphaFoldDB" id="A0A6H5I5Z4"/>
<accession>A0A6H5I5Z4</accession>